<dbReference type="OrthoDB" id="9783990at2"/>
<dbReference type="AlphaFoldDB" id="A0A0D9AH37"/>
<dbReference type="SMART" id="SM00749">
    <property type="entry name" value="BON"/>
    <property type="match status" value="2"/>
</dbReference>
<dbReference type="PATRIC" id="fig|316.101.peg.2351"/>
<dbReference type="Proteomes" id="UP000032487">
    <property type="component" value="Unassembled WGS sequence"/>
</dbReference>
<comment type="caution">
    <text evidence="4">The sequence shown here is derived from an EMBL/GenBank/DDBJ whole genome shotgun (WGS) entry which is preliminary data.</text>
</comment>
<proteinExistence type="predicted"/>
<dbReference type="PANTHER" id="PTHR34606">
    <property type="entry name" value="BON DOMAIN-CONTAINING PROTEIN"/>
    <property type="match status" value="1"/>
</dbReference>
<organism evidence="4 5">
    <name type="scientific">Stutzerimonas stutzeri</name>
    <name type="common">Pseudomonas stutzeri</name>
    <dbReference type="NCBI Taxonomy" id="316"/>
    <lineage>
        <taxon>Bacteria</taxon>
        <taxon>Pseudomonadati</taxon>
        <taxon>Pseudomonadota</taxon>
        <taxon>Gammaproteobacteria</taxon>
        <taxon>Pseudomonadales</taxon>
        <taxon>Pseudomonadaceae</taxon>
        <taxon>Stutzerimonas</taxon>
    </lineage>
</organism>
<protein>
    <submittedName>
        <fullName evidence="4">Phospholipid-binding protein</fullName>
    </submittedName>
</protein>
<gene>
    <name evidence="4" type="ORF">UF78_17380</name>
</gene>
<dbReference type="InterPro" id="IPR051686">
    <property type="entry name" value="Lipoprotein_DolP"/>
</dbReference>
<dbReference type="PANTHER" id="PTHR34606:SF4">
    <property type="entry name" value="OUTER MEMBRANE LIPOPROTEIN DOLP"/>
    <property type="match status" value="1"/>
</dbReference>
<dbReference type="RefSeq" id="WP_045163473.1">
    <property type="nucleotide sequence ID" value="NZ_JYHV01000034.1"/>
</dbReference>
<dbReference type="Gene3D" id="3.30.1340.30">
    <property type="match status" value="1"/>
</dbReference>
<evidence type="ECO:0000259" key="3">
    <source>
        <dbReference type="PROSITE" id="PS50914"/>
    </source>
</evidence>
<dbReference type="InterPro" id="IPR007055">
    <property type="entry name" value="BON_dom"/>
</dbReference>
<accession>A0A0D9AH37</accession>
<reference evidence="4 5" key="1">
    <citation type="submission" date="2015-02" db="EMBL/GenBank/DDBJ databases">
        <title>Draft genome sequence of Pseudomonas stutzeri NT0128 isolated from wheat (Triticum turgidum) rhizosphere.</title>
        <authorList>
            <person name="Tovi N."/>
            <person name="Frenk S."/>
            <person name="Hadar Y."/>
            <person name="Minz D."/>
        </authorList>
    </citation>
    <scope>NUCLEOTIDE SEQUENCE [LARGE SCALE GENOMIC DNA]</scope>
    <source>
        <strain evidence="4 5">NT0128</strain>
    </source>
</reference>
<sequence>MIPVHLHALTLALCLAATGCSSVLTATRDDPINDNRGTRTIGSTIDDSLIETKASVNIAKAHPDLGQASHIIVASYNGVVLLAGQTPRQELKQLAEQAASSVQRVKRVHNELQVLKPSSALARSNDSWLTTKIKTQMLADASVPGSRIKVITENGIVYLLGLVTRQEGNRATSVVQGVSGVQRIVKLFEYID</sequence>
<keyword evidence="1 2" id="KW-0732">Signal</keyword>
<dbReference type="Pfam" id="PF04972">
    <property type="entry name" value="BON"/>
    <property type="match status" value="2"/>
</dbReference>
<dbReference type="PROSITE" id="PS50914">
    <property type="entry name" value="BON"/>
    <property type="match status" value="2"/>
</dbReference>
<name>A0A0D9AH37_STUST</name>
<feature type="signal peptide" evidence="2">
    <location>
        <begin position="1"/>
        <end position="26"/>
    </location>
</feature>
<evidence type="ECO:0000313" key="4">
    <source>
        <dbReference type="EMBL" id="KJH80024.1"/>
    </source>
</evidence>
<feature type="domain" description="BON" evidence="3">
    <location>
        <begin position="46"/>
        <end position="116"/>
    </location>
</feature>
<evidence type="ECO:0000256" key="2">
    <source>
        <dbReference type="SAM" id="SignalP"/>
    </source>
</evidence>
<dbReference type="EMBL" id="JYHV01000034">
    <property type="protein sequence ID" value="KJH80024.1"/>
    <property type="molecule type" value="Genomic_DNA"/>
</dbReference>
<evidence type="ECO:0000256" key="1">
    <source>
        <dbReference type="ARBA" id="ARBA00022729"/>
    </source>
</evidence>
<dbReference type="InterPro" id="IPR014004">
    <property type="entry name" value="Transpt-assoc_nodulatn_dom_bac"/>
</dbReference>
<feature type="chain" id="PRO_5002338421" evidence="2">
    <location>
        <begin position="27"/>
        <end position="192"/>
    </location>
</feature>
<feature type="domain" description="BON" evidence="3">
    <location>
        <begin position="125"/>
        <end position="192"/>
    </location>
</feature>
<evidence type="ECO:0000313" key="5">
    <source>
        <dbReference type="Proteomes" id="UP000032487"/>
    </source>
</evidence>